<gene>
    <name evidence="1" type="ORF">CR203_19865</name>
</gene>
<keyword evidence="2" id="KW-1185">Reference proteome</keyword>
<name>A0A3A9K3X7_9BACI</name>
<comment type="caution">
    <text evidence="1">The sequence shown here is derived from an EMBL/GenBank/DDBJ whole genome shotgun (WGS) entry which is preliminary data.</text>
</comment>
<dbReference type="EMBL" id="PDOE01000014">
    <property type="protein sequence ID" value="RKL65580.1"/>
    <property type="molecule type" value="Genomic_DNA"/>
</dbReference>
<dbReference type="RefSeq" id="WP_110936926.1">
    <property type="nucleotide sequence ID" value="NZ_KZ614146.1"/>
</dbReference>
<accession>A0A3A9K3X7</accession>
<organism evidence="1 2">
    <name type="scientific">Salipaludibacillus neizhouensis</name>
    <dbReference type="NCBI Taxonomy" id="885475"/>
    <lineage>
        <taxon>Bacteria</taxon>
        <taxon>Bacillati</taxon>
        <taxon>Bacillota</taxon>
        <taxon>Bacilli</taxon>
        <taxon>Bacillales</taxon>
        <taxon>Bacillaceae</taxon>
    </lineage>
</organism>
<dbReference type="Proteomes" id="UP000281498">
    <property type="component" value="Unassembled WGS sequence"/>
</dbReference>
<evidence type="ECO:0000313" key="2">
    <source>
        <dbReference type="Proteomes" id="UP000281498"/>
    </source>
</evidence>
<reference evidence="1 2" key="1">
    <citation type="submission" date="2017-10" db="EMBL/GenBank/DDBJ databases">
        <title>Bacillus sp. nov., a halophilic bacterium isolated from a Keqin Lake.</title>
        <authorList>
            <person name="Wang H."/>
        </authorList>
    </citation>
    <scope>NUCLEOTIDE SEQUENCE [LARGE SCALE GENOMIC DNA]</scope>
    <source>
        <strain evidence="1 2">KCTC 13187</strain>
    </source>
</reference>
<evidence type="ECO:0000313" key="1">
    <source>
        <dbReference type="EMBL" id="RKL65580.1"/>
    </source>
</evidence>
<proteinExistence type="predicted"/>
<sequence>MVIVVACSHAEATFSQAKKELPFPVLIPESDLDGWDMEETIYEDELLVSSFIGENNRQIDLIQDQNIQGLDIPSLREHLDLNMNFSGVRKPDTEVVEVSDYIGELSYFADPLPSIQYTFVDKKGLFEETNEKVPSYQVIGKEVSTEELILFVESLEASS</sequence>
<dbReference type="AlphaFoldDB" id="A0A3A9K3X7"/>
<protein>
    <submittedName>
        <fullName evidence="1">Uncharacterized protein</fullName>
    </submittedName>
</protein>